<dbReference type="EMBL" id="JQCD01000024">
    <property type="protein sequence ID" value="KRN77119.1"/>
    <property type="molecule type" value="Genomic_DNA"/>
</dbReference>
<dbReference type="PRINTS" id="PR00988">
    <property type="entry name" value="URIDINKINASE"/>
</dbReference>
<dbReference type="PANTHER" id="PTHR10285">
    <property type="entry name" value="URIDINE KINASE"/>
    <property type="match status" value="1"/>
</dbReference>
<evidence type="ECO:0000256" key="3">
    <source>
        <dbReference type="ARBA" id="ARBA00004784"/>
    </source>
</evidence>
<dbReference type="PATRIC" id="fig|1620.3.peg.647"/>
<reference evidence="19 20" key="1">
    <citation type="journal article" date="2015" name="Genome Announc.">
        <title>Expanding the biotechnology potential of lactobacilli through comparative genomics of 213 strains and associated genera.</title>
        <authorList>
            <person name="Sun Z."/>
            <person name="Harris H.M."/>
            <person name="McCann A."/>
            <person name="Guo C."/>
            <person name="Argimon S."/>
            <person name="Zhang W."/>
            <person name="Yang X."/>
            <person name="Jeffery I.B."/>
            <person name="Cooney J.C."/>
            <person name="Kagawa T.F."/>
            <person name="Liu W."/>
            <person name="Song Y."/>
            <person name="Salvetti E."/>
            <person name="Wrobel A."/>
            <person name="Rasinkangas P."/>
            <person name="Parkhill J."/>
            <person name="Rea M.C."/>
            <person name="O'Sullivan O."/>
            <person name="Ritari J."/>
            <person name="Douillard F.P."/>
            <person name="Paul Ross R."/>
            <person name="Yang R."/>
            <person name="Briner A.E."/>
            <person name="Felis G.E."/>
            <person name="de Vos W.M."/>
            <person name="Barrangou R."/>
            <person name="Klaenhammer T.R."/>
            <person name="Caufield P.W."/>
            <person name="Cui Y."/>
            <person name="Zhang H."/>
            <person name="O'Toole P.W."/>
        </authorList>
    </citation>
    <scope>NUCLEOTIDE SEQUENCE [LARGE SCALE GENOMIC DNA]</scope>
    <source>
        <strain evidence="19 20">DSM 20014</strain>
    </source>
</reference>
<dbReference type="GO" id="GO:0044211">
    <property type="term" value="P:CTP salvage"/>
    <property type="evidence" value="ECO:0007669"/>
    <property type="project" value="UniProtKB-UniRule"/>
</dbReference>
<keyword evidence="8 16" id="KW-0808">Transferase</keyword>
<comment type="catalytic activity">
    <reaction evidence="14 17">
        <text>cytidine + ATP = CMP + ADP + H(+)</text>
        <dbReference type="Rhea" id="RHEA:24674"/>
        <dbReference type="ChEBI" id="CHEBI:15378"/>
        <dbReference type="ChEBI" id="CHEBI:17562"/>
        <dbReference type="ChEBI" id="CHEBI:30616"/>
        <dbReference type="ChEBI" id="CHEBI:60377"/>
        <dbReference type="ChEBI" id="CHEBI:456216"/>
        <dbReference type="EC" id="2.7.1.48"/>
    </reaction>
</comment>
<evidence type="ECO:0000256" key="8">
    <source>
        <dbReference type="ARBA" id="ARBA00022679"/>
    </source>
</evidence>
<organism evidence="19 20">
    <name type="scientific">Weissella minor</name>
    <dbReference type="NCBI Taxonomy" id="1620"/>
    <lineage>
        <taxon>Bacteria</taxon>
        <taxon>Bacillati</taxon>
        <taxon>Bacillota</taxon>
        <taxon>Bacilli</taxon>
        <taxon>Lactobacillales</taxon>
        <taxon>Lactobacillaceae</taxon>
        <taxon>Weissella</taxon>
    </lineage>
</organism>
<comment type="pathway">
    <text evidence="3 16 17">Pyrimidine metabolism; CTP biosynthesis via salvage pathway; CTP from cytidine: step 1/3.</text>
</comment>
<evidence type="ECO:0000313" key="20">
    <source>
        <dbReference type="Proteomes" id="UP000051673"/>
    </source>
</evidence>
<keyword evidence="20" id="KW-1185">Reference proteome</keyword>
<dbReference type="InterPro" id="IPR000764">
    <property type="entry name" value="Uridine_kinase-like"/>
</dbReference>
<dbReference type="EC" id="2.7.1.48" evidence="5 16"/>
<name>A0A0R2JIJ4_9LACO</name>
<dbReference type="NCBIfam" id="NF004018">
    <property type="entry name" value="PRK05480.1"/>
    <property type="match status" value="1"/>
</dbReference>
<evidence type="ECO:0000256" key="5">
    <source>
        <dbReference type="ARBA" id="ARBA00012137"/>
    </source>
</evidence>
<dbReference type="AlphaFoldDB" id="A0A0R2JIJ4"/>
<keyword evidence="10 16" id="KW-0418">Kinase</keyword>
<evidence type="ECO:0000256" key="7">
    <source>
        <dbReference type="ARBA" id="ARBA00022490"/>
    </source>
</evidence>
<sequence>MEEMKRPVVIGVTGGSGSGKTTVSNEIFERLAGESMVMLPQDAYYNDQTDMPMDERKQVNYDHPDAFDTDLLVEQLKQLIDGHAIEQPTYNYADYNRAPETVTIEPANVIIVEGVLLFVEEALRDLLDIKIYVDTDDDIRFIRRMQRDVEERGRTIDSVVNQYMETVKPMYHQFIEPTKRYADIILPEGGQNEVGINMIEAQLRVILDAEKKNKL</sequence>
<comment type="catalytic activity">
    <reaction evidence="15 16 17">
        <text>uridine + ATP = UMP + ADP + H(+)</text>
        <dbReference type="Rhea" id="RHEA:16825"/>
        <dbReference type="ChEBI" id="CHEBI:15378"/>
        <dbReference type="ChEBI" id="CHEBI:16704"/>
        <dbReference type="ChEBI" id="CHEBI:30616"/>
        <dbReference type="ChEBI" id="CHEBI:57865"/>
        <dbReference type="ChEBI" id="CHEBI:456216"/>
        <dbReference type="EC" id="2.7.1.48"/>
    </reaction>
</comment>
<dbReference type="Proteomes" id="UP000051673">
    <property type="component" value="Unassembled WGS sequence"/>
</dbReference>
<dbReference type="NCBIfam" id="TIGR00235">
    <property type="entry name" value="udk"/>
    <property type="match status" value="1"/>
</dbReference>
<keyword evidence="9 16" id="KW-0547">Nucleotide-binding</keyword>
<feature type="binding site" evidence="16">
    <location>
        <begin position="14"/>
        <end position="21"/>
    </location>
    <ligand>
        <name>ATP</name>
        <dbReference type="ChEBI" id="CHEBI:30616"/>
    </ligand>
</feature>
<dbReference type="SUPFAM" id="SSF52540">
    <property type="entry name" value="P-loop containing nucleoside triphosphate hydrolases"/>
    <property type="match status" value="1"/>
</dbReference>
<evidence type="ECO:0000259" key="18">
    <source>
        <dbReference type="Pfam" id="PF00485"/>
    </source>
</evidence>
<dbReference type="InterPro" id="IPR006083">
    <property type="entry name" value="PRK/URK"/>
</dbReference>
<keyword evidence="7 16" id="KW-0963">Cytoplasm</keyword>
<dbReference type="GO" id="GO:0004849">
    <property type="term" value="F:uridine kinase activity"/>
    <property type="evidence" value="ECO:0007669"/>
    <property type="project" value="UniProtKB-UniRule"/>
</dbReference>
<dbReference type="InterPro" id="IPR027417">
    <property type="entry name" value="P-loop_NTPase"/>
</dbReference>
<dbReference type="InterPro" id="IPR026008">
    <property type="entry name" value="Uridine_kinase"/>
</dbReference>
<dbReference type="RefSeq" id="WP_201782733.1">
    <property type="nucleotide sequence ID" value="NZ_JQCD01000024.1"/>
</dbReference>
<dbReference type="GO" id="GO:0043771">
    <property type="term" value="F:cytidine kinase activity"/>
    <property type="evidence" value="ECO:0007669"/>
    <property type="project" value="RHEA"/>
</dbReference>
<accession>A0A0R2JIJ4</accession>
<dbReference type="GO" id="GO:0044206">
    <property type="term" value="P:UMP salvage"/>
    <property type="evidence" value="ECO:0007669"/>
    <property type="project" value="UniProtKB-UniRule"/>
</dbReference>
<evidence type="ECO:0000256" key="6">
    <source>
        <dbReference type="ARBA" id="ARBA00021478"/>
    </source>
</evidence>
<evidence type="ECO:0000256" key="9">
    <source>
        <dbReference type="ARBA" id="ARBA00022741"/>
    </source>
</evidence>
<feature type="domain" description="Phosphoribulokinase/uridine kinase" evidence="18">
    <location>
        <begin position="9"/>
        <end position="194"/>
    </location>
</feature>
<comment type="caution">
    <text evidence="19">The sequence shown here is derived from an EMBL/GenBank/DDBJ whole genome shotgun (WGS) entry which is preliminary data.</text>
</comment>
<evidence type="ECO:0000256" key="12">
    <source>
        <dbReference type="ARBA" id="ARBA00030641"/>
    </source>
</evidence>
<evidence type="ECO:0000256" key="15">
    <source>
        <dbReference type="ARBA" id="ARBA00048909"/>
    </source>
</evidence>
<evidence type="ECO:0000256" key="13">
    <source>
        <dbReference type="ARBA" id="ARBA00031452"/>
    </source>
</evidence>
<comment type="pathway">
    <text evidence="2 16 17">Pyrimidine metabolism; UMP biosynthesis via salvage pathway; UMP from uridine: step 1/1.</text>
</comment>
<evidence type="ECO:0000256" key="14">
    <source>
        <dbReference type="ARBA" id="ARBA00047436"/>
    </source>
</evidence>
<dbReference type="UniPathway" id="UPA00579">
    <property type="reaction ID" value="UER00640"/>
</dbReference>
<evidence type="ECO:0000256" key="17">
    <source>
        <dbReference type="RuleBase" id="RU003825"/>
    </source>
</evidence>
<keyword evidence="11 16" id="KW-0067">ATP-binding</keyword>
<evidence type="ECO:0000256" key="4">
    <source>
        <dbReference type="ARBA" id="ARBA00005408"/>
    </source>
</evidence>
<evidence type="ECO:0000256" key="1">
    <source>
        <dbReference type="ARBA" id="ARBA00004496"/>
    </source>
</evidence>
<evidence type="ECO:0000256" key="2">
    <source>
        <dbReference type="ARBA" id="ARBA00004690"/>
    </source>
</evidence>
<dbReference type="GO" id="GO:0005737">
    <property type="term" value="C:cytoplasm"/>
    <property type="evidence" value="ECO:0007669"/>
    <property type="project" value="UniProtKB-SubCell"/>
</dbReference>
<dbReference type="Gene3D" id="3.40.50.300">
    <property type="entry name" value="P-loop containing nucleotide triphosphate hydrolases"/>
    <property type="match status" value="1"/>
</dbReference>
<comment type="subcellular location">
    <subcellularLocation>
        <location evidence="1 16 17">Cytoplasm</location>
    </subcellularLocation>
</comment>
<evidence type="ECO:0000256" key="11">
    <source>
        <dbReference type="ARBA" id="ARBA00022840"/>
    </source>
</evidence>
<evidence type="ECO:0000256" key="16">
    <source>
        <dbReference type="HAMAP-Rule" id="MF_00551"/>
    </source>
</evidence>
<evidence type="ECO:0000256" key="10">
    <source>
        <dbReference type="ARBA" id="ARBA00022777"/>
    </source>
</evidence>
<dbReference type="HAMAP" id="MF_00551">
    <property type="entry name" value="Uridine_kinase"/>
    <property type="match status" value="1"/>
</dbReference>
<comment type="similarity">
    <text evidence="4 16 17">Belongs to the uridine kinase family.</text>
</comment>
<protein>
    <recommendedName>
        <fullName evidence="6 16">Uridine kinase</fullName>
        <ecNumber evidence="5 16">2.7.1.48</ecNumber>
    </recommendedName>
    <alternativeName>
        <fullName evidence="12 16">Cytidine monophosphokinase</fullName>
    </alternativeName>
    <alternativeName>
        <fullName evidence="13 16">Uridine monophosphokinase</fullName>
    </alternativeName>
</protein>
<dbReference type="GO" id="GO:0005524">
    <property type="term" value="F:ATP binding"/>
    <property type="evidence" value="ECO:0007669"/>
    <property type="project" value="UniProtKB-UniRule"/>
</dbReference>
<dbReference type="UniPathway" id="UPA00574">
    <property type="reaction ID" value="UER00637"/>
</dbReference>
<evidence type="ECO:0000313" key="19">
    <source>
        <dbReference type="EMBL" id="KRN77119.1"/>
    </source>
</evidence>
<dbReference type="CDD" id="cd02023">
    <property type="entry name" value="UMPK"/>
    <property type="match status" value="1"/>
</dbReference>
<dbReference type="Pfam" id="PF00485">
    <property type="entry name" value="PRK"/>
    <property type="match status" value="1"/>
</dbReference>
<dbReference type="STRING" id="1620.IV67_GL000639"/>
<gene>
    <name evidence="16" type="primary">udk</name>
    <name evidence="19" type="ORF">IV67_GL000639</name>
</gene>
<proteinExistence type="inferred from homology"/>